<dbReference type="PROSITE" id="PS00108">
    <property type="entry name" value="PROTEIN_KINASE_ST"/>
    <property type="match status" value="1"/>
</dbReference>
<gene>
    <name evidence="9" type="ORF">ATANTOWER_029632</name>
</gene>
<organism evidence="9 10">
    <name type="scientific">Ataeniobius toweri</name>
    <dbReference type="NCBI Taxonomy" id="208326"/>
    <lineage>
        <taxon>Eukaryota</taxon>
        <taxon>Metazoa</taxon>
        <taxon>Chordata</taxon>
        <taxon>Craniata</taxon>
        <taxon>Vertebrata</taxon>
        <taxon>Euteleostomi</taxon>
        <taxon>Actinopterygii</taxon>
        <taxon>Neopterygii</taxon>
        <taxon>Teleostei</taxon>
        <taxon>Neoteleostei</taxon>
        <taxon>Acanthomorphata</taxon>
        <taxon>Ovalentaria</taxon>
        <taxon>Atherinomorphae</taxon>
        <taxon>Cyprinodontiformes</taxon>
        <taxon>Goodeidae</taxon>
        <taxon>Ataeniobius</taxon>
    </lineage>
</organism>
<dbReference type="InterPro" id="IPR050494">
    <property type="entry name" value="Ser_Thr_dual-spec_kinase"/>
</dbReference>
<evidence type="ECO:0000256" key="5">
    <source>
        <dbReference type="ARBA" id="ARBA00022840"/>
    </source>
</evidence>
<evidence type="ECO:0000259" key="8">
    <source>
        <dbReference type="PROSITE" id="PS50011"/>
    </source>
</evidence>
<evidence type="ECO:0000256" key="6">
    <source>
        <dbReference type="PROSITE-ProRule" id="PRU10141"/>
    </source>
</evidence>
<comment type="caution">
    <text evidence="9">The sequence shown here is derived from an EMBL/GenBank/DDBJ whole genome shotgun (WGS) entry which is preliminary data.</text>
</comment>
<evidence type="ECO:0000313" key="10">
    <source>
        <dbReference type="Proteomes" id="UP001345963"/>
    </source>
</evidence>
<keyword evidence="2" id="KW-0808">Transferase</keyword>
<protein>
    <recommendedName>
        <fullName evidence="8">Protein kinase domain-containing protein</fullName>
    </recommendedName>
</protein>
<evidence type="ECO:0000256" key="3">
    <source>
        <dbReference type="ARBA" id="ARBA00022741"/>
    </source>
</evidence>
<dbReference type="InterPro" id="IPR000719">
    <property type="entry name" value="Prot_kinase_dom"/>
</dbReference>
<keyword evidence="3 6" id="KW-0547">Nucleotide-binding</keyword>
<feature type="domain" description="Protein kinase" evidence="8">
    <location>
        <begin position="29"/>
        <end position="352"/>
    </location>
</feature>
<dbReference type="SMART" id="SM00220">
    <property type="entry name" value="S_TKc"/>
    <property type="match status" value="1"/>
</dbReference>
<keyword evidence="5 6" id="KW-0067">ATP-binding</keyword>
<evidence type="ECO:0000256" key="7">
    <source>
        <dbReference type="RuleBase" id="RU000304"/>
    </source>
</evidence>
<sequence length="360" mass="40995">MGNSCCLIGDSQVPKMGKNVILKGPSSTYRTERIIGQGVYGKVVRCKKLDTKEIVALKIVRKDFKNAGKMEISNMNLLRRLNSDTCNIIKMTDHFVYMQQDCLAFEMLDKDLFEYMKDRYFLPMRVPEIRLITQQMLVALAALKTIGVVHTDIKPDNIMLVNHRLNPFKVKLIDFGIAKQVSHLRTGSSIQPNSYRAFEVTLGLPLNEGVDMWGLGCTLAFFYTGGLLFPSDSEYENMRAYVELYGQPENYLLNTGLHAKIFFKLTQETPEVIWKLKTPNEYAATIGKQVRKPKASYSLIKSYDDLERMSPIGKDPDERKDIQAFISLLKQMMALDPNKRISPSEALRQDFITVKHLAGS</sequence>
<dbReference type="Gene3D" id="1.10.510.10">
    <property type="entry name" value="Transferase(Phosphotransferase) domain 1"/>
    <property type="match status" value="1"/>
</dbReference>
<dbReference type="InterPro" id="IPR017441">
    <property type="entry name" value="Protein_kinase_ATP_BS"/>
</dbReference>
<dbReference type="Gene3D" id="3.30.200.20">
    <property type="entry name" value="Phosphorylase Kinase, domain 1"/>
    <property type="match status" value="1"/>
</dbReference>
<proteinExistence type="inferred from homology"/>
<comment type="similarity">
    <text evidence="7">Belongs to the protein kinase superfamily.</text>
</comment>
<accession>A0ABU7BJU2</accession>
<dbReference type="PROSITE" id="PS00107">
    <property type="entry name" value="PROTEIN_KINASE_ATP"/>
    <property type="match status" value="1"/>
</dbReference>
<evidence type="ECO:0000256" key="4">
    <source>
        <dbReference type="ARBA" id="ARBA00022777"/>
    </source>
</evidence>
<dbReference type="Pfam" id="PF00069">
    <property type="entry name" value="Pkinase"/>
    <property type="match status" value="1"/>
</dbReference>
<dbReference type="Proteomes" id="UP001345963">
    <property type="component" value="Unassembled WGS sequence"/>
</dbReference>
<evidence type="ECO:0000256" key="2">
    <source>
        <dbReference type="ARBA" id="ARBA00022679"/>
    </source>
</evidence>
<keyword evidence="10" id="KW-1185">Reference proteome</keyword>
<name>A0ABU7BJU2_9TELE</name>
<evidence type="ECO:0000313" key="9">
    <source>
        <dbReference type="EMBL" id="MED6250325.1"/>
    </source>
</evidence>
<dbReference type="EMBL" id="JAHUTI010056896">
    <property type="protein sequence ID" value="MED6250325.1"/>
    <property type="molecule type" value="Genomic_DNA"/>
</dbReference>
<evidence type="ECO:0000256" key="1">
    <source>
        <dbReference type="ARBA" id="ARBA00022527"/>
    </source>
</evidence>
<keyword evidence="4" id="KW-0418">Kinase</keyword>
<dbReference type="InterPro" id="IPR008271">
    <property type="entry name" value="Ser/Thr_kinase_AS"/>
</dbReference>
<dbReference type="SUPFAM" id="SSF56112">
    <property type="entry name" value="Protein kinase-like (PK-like)"/>
    <property type="match status" value="1"/>
</dbReference>
<reference evidence="9 10" key="1">
    <citation type="submission" date="2021-07" db="EMBL/GenBank/DDBJ databases">
        <authorList>
            <person name="Palmer J.M."/>
        </authorList>
    </citation>
    <scope>NUCLEOTIDE SEQUENCE [LARGE SCALE GENOMIC DNA]</scope>
    <source>
        <strain evidence="9 10">AT_MEX2019</strain>
        <tissue evidence="9">Muscle</tissue>
    </source>
</reference>
<dbReference type="PROSITE" id="PS50011">
    <property type="entry name" value="PROTEIN_KINASE_DOM"/>
    <property type="match status" value="1"/>
</dbReference>
<feature type="binding site" evidence="6">
    <location>
        <position position="62"/>
    </location>
    <ligand>
        <name>ATP</name>
        <dbReference type="ChEBI" id="CHEBI:30616"/>
    </ligand>
</feature>
<keyword evidence="1 7" id="KW-0723">Serine/threonine-protein kinase</keyword>
<dbReference type="InterPro" id="IPR011009">
    <property type="entry name" value="Kinase-like_dom_sf"/>
</dbReference>
<dbReference type="PANTHER" id="PTHR24058:SF53">
    <property type="entry name" value="HOMEODOMAIN-INTERACTING PROTEIN KINASE 2"/>
    <property type="match status" value="1"/>
</dbReference>
<dbReference type="PANTHER" id="PTHR24058">
    <property type="entry name" value="DUAL SPECIFICITY PROTEIN KINASE"/>
    <property type="match status" value="1"/>
</dbReference>